<dbReference type="Pfam" id="PF05873">
    <property type="entry name" value="Mt_ATP-synt_D"/>
    <property type="match status" value="1"/>
</dbReference>
<dbReference type="FunFam" id="1.20.1280.290:FF:000012">
    <property type="entry name" value="Vacuolar membrane PQ loop repeat protein"/>
    <property type="match status" value="1"/>
</dbReference>
<evidence type="ECO:0000256" key="15">
    <source>
        <dbReference type="ARBA" id="ARBA00050768"/>
    </source>
</evidence>
<evidence type="ECO:0000256" key="13">
    <source>
        <dbReference type="ARBA" id="ARBA00023136"/>
    </source>
</evidence>
<keyword evidence="12" id="KW-0496">Mitochondrion</keyword>
<dbReference type="InterPro" id="IPR006603">
    <property type="entry name" value="PQ-loop_rpt"/>
</dbReference>
<keyword evidence="16" id="KW-0175">Coiled coil</keyword>
<keyword evidence="5" id="KW-0813">Transport</keyword>
<evidence type="ECO:0000256" key="14">
    <source>
        <dbReference type="ARBA" id="ARBA00038039"/>
    </source>
</evidence>
<evidence type="ECO:0000256" key="11">
    <source>
        <dbReference type="ARBA" id="ARBA00023065"/>
    </source>
</evidence>
<feature type="transmembrane region" description="Helical" evidence="17">
    <location>
        <begin position="201"/>
        <end position="220"/>
    </location>
</feature>
<evidence type="ECO:0000256" key="1">
    <source>
        <dbReference type="ARBA" id="ARBA00004141"/>
    </source>
</evidence>
<keyword evidence="8" id="KW-0375">Hydrogen ion transport</keyword>
<feature type="transmembrane region" description="Helical" evidence="17">
    <location>
        <begin position="171"/>
        <end position="189"/>
    </location>
</feature>
<dbReference type="Pfam" id="PF04193">
    <property type="entry name" value="PQ-loop"/>
    <property type="match status" value="2"/>
</dbReference>
<dbReference type="InterPro" id="IPR008689">
    <property type="entry name" value="ATP_synth_F0_dsu_mt"/>
</dbReference>
<comment type="subcellular location">
    <subcellularLocation>
        <location evidence="1">Membrane</location>
        <topology evidence="1">Multi-pass membrane protein</topology>
    </subcellularLocation>
    <subcellularLocation>
        <location evidence="2">Mitochondrion inner membrane</location>
    </subcellularLocation>
</comment>
<feature type="transmembrane region" description="Helical" evidence="17">
    <location>
        <begin position="316"/>
        <end position="337"/>
    </location>
</feature>
<dbReference type="OrthoDB" id="8048523at2759"/>
<comment type="caution">
    <text evidence="18">The sequence shown here is derived from an EMBL/GenBank/DDBJ whole genome shotgun (WGS) entry which is preliminary data.</text>
</comment>
<dbReference type="Gene3D" id="1.20.1280.290">
    <property type="match status" value="2"/>
</dbReference>
<feature type="transmembrane region" description="Helical" evidence="17">
    <location>
        <begin position="389"/>
        <end position="411"/>
    </location>
</feature>
<keyword evidence="7 17" id="KW-0812">Transmembrane</keyword>
<dbReference type="PANTHER" id="PTHR16201">
    <property type="entry name" value="SEVEN TRANSMEMBRANE PROTEIN 1-RELATED"/>
    <property type="match status" value="1"/>
</dbReference>
<gene>
    <name evidence="18" type="ORF">INT46_004582</name>
</gene>
<evidence type="ECO:0000313" key="18">
    <source>
        <dbReference type="EMBL" id="KAG2204209.1"/>
    </source>
</evidence>
<dbReference type="Proteomes" id="UP000650833">
    <property type="component" value="Unassembled WGS sequence"/>
</dbReference>
<feature type="transmembrane region" description="Helical" evidence="17">
    <location>
        <begin position="226"/>
        <end position="249"/>
    </location>
</feature>
<evidence type="ECO:0000256" key="9">
    <source>
        <dbReference type="ARBA" id="ARBA00022792"/>
    </source>
</evidence>
<evidence type="ECO:0000256" key="10">
    <source>
        <dbReference type="ARBA" id="ARBA00022989"/>
    </source>
</evidence>
<comment type="catalytic activity">
    <reaction evidence="15">
        <text>L-histidine(out) + L-arginine(in) = L-histidine(in) + L-arginine(out)</text>
        <dbReference type="Rhea" id="RHEA:71063"/>
        <dbReference type="ChEBI" id="CHEBI:32682"/>
        <dbReference type="ChEBI" id="CHEBI:57595"/>
    </reaction>
</comment>
<evidence type="ECO:0000256" key="4">
    <source>
        <dbReference type="ARBA" id="ARBA00021688"/>
    </source>
</evidence>
<dbReference type="InterPro" id="IPR051415">
    <property type="entry name" value="LAAT-1"/>
</dbReference>
<keyword evidence="13 17" id="KW-0472">Membrane</keyword>
<evidence type="ECO:0000313" key="19">
    <source>
        <dbReference type="Proteomes" id="UP000650833"/>
    </source>
</evidence>
<dbReference type="GO" id="GO:0015078">
    <property type="term" value="F:proton transmembrane transporter activity"/>
    <property type="evidence" value="ECO:0007669"/>
    <property type="project" value="InterPro"/>
</dbReference>
<dbReference type="InterPro" id="IPR036228">
    <property type="entry name" value="ATP_synth_F0_dsu_sf_mt"/>
</dbReference>
<dbReference type="GO" id="GO:0034486">
    <property type="term" value="P:vacuolar transmembrane transport"/>
    <property type="evidence" value="ECO:0007669"/>
    <property type="project" value="UniProtKB-ARBA"/>
</dbReference>
<feature type="coiled-coil region" evidence="16">
    <location>
        <begin position="98"/>
        <end position="125"/>
    </location>
</feature>
<dbReference type="GO" id="GO:0015174">
    <property type="term" value="F:basic amino acid transmembrane transporter activity"/>
    <property type="evidence" value="ECO:0007669"/>
    <property type="project" value="UniProtKB-ARBA"/>
</dbReference>
<evidence type="ECO:0000256" key="17">
    <source>
        <dbReference type="SAM" id="Phobius"/>
    </source>
</evidence>
<dbReference type="AlphaFoldDB" id="A0A8H7R463"/>
<organism evidence="18 19">
    <name type="scientific">Mucor plumbeus</name>
    <dbReference type="NCBI Taxonomy" id="97098"/>
    <lineage>
        <taxon>Eukaryota</taxon>
        <taxon>Fungi</taxon>
        <taxon>Fungi incertae sedis</taxon>
        <taxon>Mucoromycota</taxon>
        <taxon>Mucoromycotina</taxon>
        <taxon>Mucoromycetes</taxon>
        <taxon>Mucorales</taxon>
        <taxon>Mucorineae</taxon>
        <taxon>Mucoraceae</taxon>
        <taxon>Mucor</taxon>
    </lineage>
</organism>
<evidence type="ECO:0000256" key="12">
    <source>
        <dbReference type="ARBA" id="ARBA00023128"/>
    </source>
</evidence>
<sequence>MASPIRAAAINWTKLSVSLPQETVVSLQAFRKRNDEVKRVLAELKEQSTSVDFAHYRKVLKNQDVIQQAEKAVSGFKPVAYNLDAQLNAINQFESKAISKAQKTVQQIEHELKDLHATLSNIEGSRPIEQLTVDDIVVAKPEITKNIEESLQKGQFSVPDLMIDHTFASSLAGYLSIVCWLIVFTPQLWENYRRKSGDGLSMTFLVIWLAGDVFNLLGVIMQDLLVTMFVLALYYTVADMGLIWQVIYYQQQGKRIGQHEEEEISANIDESSSLLDINNNNNTAATTSYNTAISSSNSSFITITDTKKKQTSGTKLFNLISAVSIVLVTVLSCYTYYNVHWKHSDDEDSNGRNHLNFLPQLMGWSSAVLYVGSRIPQILKNWRNKSTEGLSFAMFICAVMGNVFFTMSIFLKSTNINYILMNLSWIVGSLGTLIFDFIIFIQFFFYTSEKKNKPLIGKTTV</sequence>
<comment type="similarity">
    <text evidence="3">Belongs to the ATPase d subunit family.</text>
</comment>
<evidence type="ECO:0000256" key="16">
    <source>
        <dbReference type="SAM" id="Coils"/>
    </source>
</evidence>
<dbReference type="PANTHER" id="PTHR16201:SF44">
    <property type="entry name" value="SEVEN TRANSMEMBRANE PROTEIN 1"/>
    <property type="match status" value="1"/>
</dbReference>
<evidence type="ECO:0000256" key="7">
    <source>
        <dbReference type="ARBA" id="ARBA00022692"/>
    </source>
</evidence>
<dbReference type="GO" id="GO:0045259">
    <property type="term" value="C:proton-transporting ATP synthase complex"/>
    <property type="evidence" value="ECO:0007669"/>
    <property type="project" value="UniProtKB-KW"/>
</dbReference>
<comment type="similarity">
    <text evidence="14">Belongs to the laat-1 family.</text>
</comment>
<keyword evidence="9" id="KW-0999">Mitochondrion inner membrane</keyword>
<dbReference type="GO" id="GO:0015986">
    <property type="term" value="P:proton motive force-driven ATP synthesis"/>
    <property type="evidence" value="ECO:0007669"/>
    <property type="project" value="InterPro"/>
</dbReference>
<reference evidence="18" key="1">
    <citation type="submission" date="2020-12" db="EMBL/GenBank/DDBJ databases">
        <title>Metabolic potential, ecology and presence of endohyphal bacteria is reflected in genomic diversity of Mucoromycotina.</title>
        <authorList>
            <person name="Muszewska A."/>
            <person name="Okrasinska A."/>
            <person name="Steczkiewicz K."/>
            <person name="Drgas O."/>
            <person name="Orlowska M."/>
            <person name="Perlinska-Lenart U."/>
            <person name="Aleksandrzak-Piekarczyk T."/>
            <person name="Szatraj K."/>
            <person name="Zielenkiewicz U."/>
            <person name="Pilsyk S."/>
            <person name="Malc E."/>
            <person name="Mieczkowski P."/>
            <person name="Kruszewska J.S."/>
            <person name="Biernat P."/>
            <person name="Pawlowska J."/>
        </authorList>
    </citation>
    <scope>NUCLEOTIDE SEQUENCE</scope>
    <source>
        <strain evidence="18">CBS 226.32</strain>
    </source>
</reference>
<proteinExistence type="inferred from homology"/>
<protein>
    <recommendedName>
        <fullName evidence="4">ATP synthase subunit d, mitochondrial</fullName>
    </recommendedName>
</protein>
<dbReference type="Gene3D" id="6.10.280.70">
    <property type="match status" value="1"/>
</dbReference>
<evidence type="ECO:0000256" key="6">
    <source>
        <dbReference type="ARBA" id="ARBA00022547"/>
    </source>
</evidence>
<keyword evidence="19" id="KW-1185">Reference proteome</keyword>
<keyword evidence="6" id="KW-0138">CF(0)</keyword>
<dbReference type="GO" id="GO:0098852">
    <property type="term" value="C:lytic vacuole membrane"/>
    <property type="evidence" value="ECO:0007669"/>
    <property type="project" value="UniProtKB-ARBA"/>
</dbReference>
<dbReference type="SUPFAM" id="SSF161065">
    <property type="entry name" value="ATP synthase D chain-like"/>
    <property type="match status" value="1"/>
</dbReference>
<feature type="transmembrane region" description="Helical" evidence="17">
    <location>
        <begin position="423"/>
        <end position="446"/>
    </location>
</feature>
<name>A0A8H7R463_9FUNG</name>
<accession>A0A8H7R463</accession>
<evidence type="ECO:0000256" key="5">
    <source>
        <dbReference type="ARBA" id="ARBA00022448"/>
    </source>
</evidence>
<dbReference type="SMART" id="SM00679">
    <property type="entry name" value="CTNS"/>
    <property type="match status" value="2"/>
</dbReference>
<keyword evidence="10 17" id="KW-1133">Transmembrane helix</keyword>
<evidence type="ECO:0000256" key="8">
    <source>
        <dbReference type="ARBA" id="ARBA00022781"/>
    </source>
</evidence>
<evidence type="ECO:0000256" key="2">
    <source>
        <dbReference type="ARBA" id="ARBA00004273"/>
    </source>
</evidence>
<dbReference type="FunFam" id="1.20.1280.290:FF:000009">
    <property type="entry name" value="PQ loop repeat family protein"/>
    <property type="match status" value="1"/>
</dbReference>
<keyword evidence="11" id="KW-0406">Ion transport</keyword>
<dbReference type="EMBL" id="JAEPRC010000205">
    <property type="protein sequence ID" value="KAG2204209.1"/>
    <property type="molecule type" value="Genomic_DNA"/>
</dbReference>
<evidence type="ECO:0000256" key="3">
    <source>
        <dbReference type="ARBA" id="ARBA00006842"/>
    </source>
</evidence>
<dbReference type="GO" id="GO:0005743">
    <property type="term" value="C:mitochondrial inner membrane"/>
    <property type="evidence" value="ECO:0007669"/>
    <property type="project" value="UniProtKB-SubCell"/>
</dbReference>